<dbReference type="AlphaFoldDB" id="A0A6P6YCX9"/>
<keyword evidence="3" id="KW-0645">Protease</keyword>
<dbReference type="OrthoDB" id="78358at2759"/>
<accession>A0A6P6YCX9</accession>
<dbReference type="CTD" id="44002"/>
<dbReference type="RefSeq" id="XP_027203140.1">
    <property type="nucleotide sequence ID" value="XM_027347339.1"/>
</dbReference>
<name>A0A6P6YCX9_DERPT</name>
<evidence type="ECO:0000313" key="16">
    <source>
        <dbReference type="RefSeq" id="XP_027203140.1"/>
    </source>
</evidence>
<dbReference type="InParanoid" id="A0A6P6YCX9"/>
<proteinExistence type="inferred from homology"/>
<dbReference type="EC" id="3.4.26.1" evidence="11"/>
<evidence type="ECO:0000256" key="2">
    <source>
        <dbReference type="ARBA" id="ARBA00006897"/>
    </source>
</evidence>
<dbReference type="Pfam" id="PF02517">
    <property type="entry name" value="Rce1-like"/>
    <property type="match status" value="1"/>
</dbReference>
<evidence type="ECO:0000256" key="3">
    <source>
        <dbReference type="ARBA" id="ARBA00022670"/>
    </source>
</evidence>
<feature type="transmembrane region" description="Helical" evidence="13">
    <location>
        <begin position="20"/>
        <end position="38"/>
    </location>
</feature>
<dbReference type="Gene3D" id="3.30.70.330">
    <property type="match status" value="1"/>
</dbReference>
<evidence type="ECO:0000256" key="12">
    <source>
        <dbReference type="ARBA" id="ARBA00049763"/>
    </source>
</evidence>
<evidence type="ECO:0000259" key="14">
    <source>
        <dbReference type="Pfam" id="PF02517"/>
    </source>
</evidence>
<evidence type="ECO:0000313" key="15">
    <source>
        <dbReference type="Proteomes" id="UP000515146"/>
    </source>
</evidence>
<keyword evidence="6" id="KW-0256">Endoplasmic reticulum</keyword>
<dbReference type="Proteomes" id="UP000515146">
    <property type="component" value="Unplaced"/>
</dbReference>
<keyword evidence="7 13" id="KW-1133">Transmembrane helix</keyword>
<dbReference type="SUPFAM" id="SSF54928">
    <property type="entry name" value="RNA-binding domain, RBD"/>
    <property type="match status" value="1"/>
</dbReference>
<dbReference type="KEGG" id="dpte:113797033"/>
<keyword evidence="4 13" id="KW-0812">Transmembrane</keyword>
<reference evidence="16" key="1">
    <citation type="submission" date="2025-08" db="UniProtKB">
        <authorList>
            <consortium name="RefSeq"/>
        </authorList>
    </citation>
    <scope>IDENTIFICATION</scope>
    <source>
        <strain evidence="16">Airmid</strain>
    </source>
</reference>
<comment type="catalytic activity">
    <reaction evidence="10">
        <text>Hydrolyzes the peptide bond -P2-(S-farnesyl or geranylgeranyl)C-P1'-P2'-P3'-COOH where P1' and P2' are amino acids with aliphatic sidechains and P3' is any C-terminal residue.</text>
        <dbReference type="EC" id="3.4.26.1"/>
    </reaction>
</comment>
<feature type="transmembrane region" description="Helical" evidence="13">
    <location>
        <begin position="238"/>
        <end position="259"/>
    </location>
</feature>
<dbReference type="GO" id="GO:0071586">
    <property type="term" value="P:CAAX-box protein processing"/>
    <property type="evidence" value="ECO:0007669"/>
    <property type="project" value="InterPro"/>
</dbReference>
<organism evidence="15 16">
    <name type="scientific">Dermatophagoides pteronyssinus</name>
    <name type="common">European house dust mite</name>
    <dbReference type="NCBI Taxonomy" id="6956"/>
    <lineage>
        <taxon>Eukaryota</taxon>
        <taxon>Metazoa</taxon>
        <taxon>Ecdysozoa</taxon>
        <taxon>Arthropoda</taxon>
        <taxon>Chelicerata</taxon>
        <taxon>Arachnida</taxon>
        <taxon>Acari</taxon>
        <taxon>Acariformes</taxon>
        <taxon>Sarcoptiformes</taxon>
        <taxon>Astigmata</taxon>
        <taxon>Psoroptidia</taxon>
        <taxon>Analgoidea</taxon>
        <taxon>Pyroglyphidae</taxon>
        <taxon>Dermatophagoidinae</taxon>
        <taxon>Dermatophagoides</taxon>
    </lineage>
</organism>
<evidence type="ECO:0000256" key="4">
    <source>
        <dbReference type="ARBA" id="ARBA00022692"/>
    </source>
</evidence>
<comment type="subcellular location">
    <subcellularLocation>
        <location evidence="1">Endoplasmic reticulum membrane</location>
        <topology evidence="1">Multi-pass membrane protein</topology>
    </subcellularLocation>
</comment>
<dbReference type="GO" id="GO:0003676">
    <property type="term" value="F:nucleic acid binding"/>
    <property type="evidence" value="ECO:0007669"/>
    <property type="project" value="InterPro"/>
</dbReference>
<evidence type="ECO:0000256" key="11">
    <source>
        <dbReference type="ARBA" id="ARBA00049729"/>
    </source>
</evidence>
<evidence type="ECO:0000256" key="1">
    <source>
        <dbReference type="ARBA" id="ARBA00004477"/>
    </source>
</evidence>
<evidence type="ECO:0000256" key="5">
    <source>
        <dbReference type="ARBA" id="ARBA00022801"/>
    </source>
</evidence>
<evidence type="ECO:0000256" key="7">
    <source>
        <dbReference type="ARBA" id="ARBA00022989"/>
    </source>
</evidence>
<feature type="transmembrane region" description="Helical" evidence="13">
    <location>
        <begin position="177"/>
        <end position="201"/>
    </location>
</feature>
<feature type="domain" description="CAAX prenyl protease 2/Lysostaphin resistance protein A-like" evidence="14">
    <location>
        <begin position="154"/>
        <end position="265"/>
    </location>
</feature>
<comment type="similarity">
    <text evidence="2">Belongs to the peptidase U48 family.</text>
</comment>
<dbReference type="FunCoup" id="A0A6P6YCX9">
    <property type="interactions" value="1579"/>
</dbReference>
<feature type="transmembrane region" description="Helical" evidence="13">
    <location>
        <begin position="279"/>
        <end position="297"/>
    </location>
</feature>
<evidence type="ECO:0000256" key="10">
    <source>
        <dbReference type="ARBA" id="ARBA00047280"/>
    </source>
</evidence>
<evidence type="ECO:0000256" key="8">
    <source>
        <dbReference type="ARBA" id="ARBA00023136"/>
    </source>
</evidence>
<gene>
    <name evidence="16" type="primary">LOC113797033</name>
</gene>
<dbReference type="InterPro" id="IPR012677">
    <property type="entry name" value="Nucleotide-bd_a/b_plait_sf"/>
</dbReference>
<dbReference type="InterPro" id="IPR034264">
    <property type="entry name" value="RBM48_RRM"/>
</dbReference>
<dbReference type="GO" id="GO:0005789">
    <property type="term" value="C:endoplasmic reticulum membrane"/>
    <property type="evidence" value="ECO:0007669"/>
    <property type="project" value="UniProtKB-SubCell"/>
</dbReference>
<sequence>MSSMLFDSNDDYETSIKFKSLLMSIFLSILYPSSLYVWRDTLRIDRNDPFIIKRNFFSFTIALLISSKLLTIFRHSTGTVPDNYHSFYDYFIYKHYQNNWNLFIECIFQPLIFITILFIGPICCDLNLNEILNDDIPRIDKQYFRQLLRSFDNQSILKIIRNLIVAPFTEEFLFRGILLAILSPFWSKFSCILISSILFSLMHSHSCLAKYVCGNSTTTTNFDDDFITTIIQCIYTGLFGIIASVQYLSSGHLITPFLLHFFCNLNGLPEFNRIFENRFYSILTTIGFFIWLYYFLFRMIIMDKLKIRTIQHYEHHNRQQLCQTRSRYRQGRKLTAIKVFTIADESRYILIQKVPKLSGVNVRKDLREICEKFGKIEQFELVNYPDNIEEHRQESFENIYLIKYDRITDAIRAKKHLDDREFLGSILHVCYSPEHETMDDIQKKLSEHKRYVDIKLAQYKNLLKKKKKEN</sequence>
<keyword evidence="8 13" id="KW-0472">Membrane</keyword>
<evidence type="ECO:0000256" key="13">
    <source>
        <dbReference type="SAM" id="Phobius"/>
    </source>
</evidence>
<keyword evidence="5" id="KW-0378">Hydrolase</keyword>
<dbReference type="InterPro" id="IPR035979">
    <property type="entry name" value="RBD_domain_sf"/>
</dbReference>
<dbReference type="InterPro" id="IPR039731">
    <property type="entry name" value="Rce1"/>
</dbReference>
<keyword evidence="15" id="KW-1185">Reference proteome</keyword>
<dbReference type="GO" id="GO:0004222">
    <property type="term" value="F:metalloendopeptidase activity"/>
    <property type="evidence" value="ECO:0007669"/>
    <property type="project" value="InterPro"/>
</dbReference>
<dbReference type="CDD" id="cd12442">
    <property type="entry name" value="RRM_RBM48"/>
    <property type="match status" value="1"/>
</dbReference>
<feature type="transmembrane region" description="Helical" evidence="13">
    <location>
        <begin position="102"/>
        <end position="122"/>
    </location>
</feature>
<evidence type="ECO:0000256" key="6">
    <source>
        <dbReference type="ARBA" id="ARBA00022824"/>
    </source>
</evidence>
<dbReference type="PANTHER" id="PTHR13046:SF0">
    <property type="entry name" value="CAAX PRENYL PROTEASE 2"/>
    <property type="match status" value="1"/>
</dbReference>
<dbReference type="PANTHER" id="PTHR13046">
    <property type="entry name" value="PROTEASE U48 CAAX PRENYL PROTEASE RCE1"/>
    <property type="match status" value="1"/>
</dbReference>
<evidence type="ECO:0000256" key="9">
    <source>
        <dbReference type="ARBA" id="ARBA00032607"/>
    </source>
</evidence>
<protein>
    <recommendedName>
        <fullName evidence="12">CAAX prenyl protease 2</fullName>
        <ecNumber evidence="11">3.4.26.1</ecNumber>
    </recommendedName>
    <alternativeName>
        <fullName evidence="9">Farnesylated proteins-converting enzyme 2</fullName>
    </alternativeName>
</protein>
<dbReference type="InterPro" id="IPR003675">
    <property type="entry name" value="Rce1/LyrA-like_dom"/>
</dbReference>